<gene>
    <name evidence="2" type="ORF">LZ3411_0175</name>
</gene>
<protein>
    <submittedName>
        <fullName evidence="2">Uncharacterized protein</fullName>
    </submittedName>
</protein>
<evidence type="ECO:0000313" key="3">
    <source>
        <dbReference type="Proteomes" id="UP000195412"/>
    </source>
</evidence>
<keyword evidence="1" id="KW-0472">Membrane</keyword>
<feature type="transmembrane region" description="Helical" evidence="1">
    <location>
        <begin position="72"/>
        <end position="92"/>
    </location>
</feature>
<keyword evidence="1" id="KW-1133">Transmembrane helix</keyword>
<evidence type="ECO:0000256" key="1">
    <source>
        <dbReference type="SAM" id="Phobius"/>
    </source>
</evidence>
<sequence length="106" mass="11373">MQKWQIGLEWGVNALAVSLPLALLGSGFKGVIDQSPLHPDAVIVLGSIGLVAVSLGGLAVYQRHRTQRYQRWFGWGYGGLLGVGVVLGGLALNPPDWLLRLLIPGY</sequence>
<name>A0A1Y6JTQ1_9LACO</name>
<dbReference type="Proteomes" id="UP000195412">
    <property type="component" value="Chromosome I"/>
</dbReference>
<organism evidence="2 3">
    <name type="scientific">Levilactobacillus zymae</name>
    <dbReference type="NCBI Taxonomy" id="267363"/>
    <lineage>
        <taxon>Bacteria</taxon>
        <taxon>Bacillati</taxon>
        <taxon>Bacillota</taxon>
        <taxon>Bacilli</taxon>
        <taxon>Lactobacillales</taxon>
        <taxon>Lactobacillaceae</taxon>
        <taxon>Levilactobacillus</taxon>
    </lineage>
</organism>
<feature type="transmembrane region" description="Helical" evidence="1">
    <location>
        <begin position="41"/>
        <end position="60"/>
    </location>
</feature>
<reference evidence="3" key="1">
    <citation type="submission" date="2017-05" db="EMBL/GenBank/DDBJ databases">
        <authorList>
            <person name="Papadimitriou K."/>
        </authorList>
    </citation>
    <scope>NUCLEOTIDE SEQUENCE [LARGE SCALE GENOMIC DNA]</scope>
    <source>
        <strain evidence="3">ACA-DC 3411</strain>
    </source>
</reference>
<dbReference type="AlphaFoldDB" id="A0A1Y6JTQ1"/>
<dbReference type="KEGG" id="lzy:LZ3411_0175"/>
<keyword evidence="1" id="KW-0812">Transmembrane</keyword>
<feature type="transmembrane region" description="Helical" evidence="1">
    <location>
        <begin position="12"/>
        <end position="29"/>
    </location>
</feature>
<dbReference type="EMBL" id="LT854705">
    <property type="protein sequence ID" value="SMS13225.1"/>
    <property type="molecule type" value="Genomic_DNA"/>
</dbReference>
<evidence type="ECO:0000313" key="2">
    <source>
        <dbReference type="EMBL" id="SMS13225.1"/>
    </source>
</evidence>
<proteinExistence type="predicted"/>
<dbReference type="RefSeq" id="WP_087741354.1">
    <property type="nucleotide sequence ID" value="NZ_LT854705.1"/>
</dbReference>
<accession>A0A1Y6JTQ1</accession>